<keyword evidence="2" id="KW-1185">Reference proteome</keyword>
<gene>
    <name evidence="1" type="ORF">WT27_17515</name>
</gene>
<dbReference type="Proteomes" id="UP000062317">
    <property type="component" value="Unassembled WGS sequence"/>
</dbReference>
<proteinExistence type="predicted"/>
<evidence type="ECO:0000313" key="1">
    <source>
        <dbReference type="EMBL" id="KVV37542.1"/>
    </source>
</evidence>
<protein>
    <submittedName>
        <fullName evidence="1">Uncharacterized protein</fullName>
    </submittedName>
</protein>
<dbReference type="EMBL" id="LPEQ01000140">
    <property type="protein sequence ID" value="KVV37542.1"/>
    <property type="molecule type" value="Genomic_DNA"/>
</dbReference>
<name>A0A106DXA8_9BURK</name>
<organism evidence="1 2">
    <name type="scientific">Burkholderia territorii</name>
    <dbReference type="NCBI Taxonomy" id="1503055"/>
    <lineage>
        <taxon>Bacteria</taxon>
        <taxon>Pseudomonadati</taxon>
        <taxon>Pseudomonadota</taxon>
        <taxon>Betaproteobacteria</taxon>
        <taxon>Burkholderiales</taxon>
        <taxon>Burkholderiaceae</taxon>
        <taxon>Burkholderia</taxon>
        <taxon>Burkholderia cepacia complex</taxon>
    </lineage>
</organism>
<dbReference type="AlphaFoldDB" id="A0A106DXA8"/>
<comment type="caution">
    <text evidence="1">The sequence shown here is derived from an EMBL/GenBank/DDBJ whole genome shotgun (WGS) entry which is preliminary data.</text>
</comment>
<sequence length="63" mass="7119">MDVATAFIERHGTSRRHVGGRRAASCIQRRDGLVSVFVWRYRMAFHSLVPGAARRLIDGAHSR</sequence>
<reference evidence="1 2" key="1">
    <citation type="submission" date="2015-11" db="EMBL/GenBank/DDBJ databases">
        <title>Expanding the genomic diversity of Burkholderia species for the development of highly accurate diagnostics.</title>
        <authorList>
            <person name="Sahl J."/>
            <person name="Keim P."/>
            <person name="Wagner D."/>
        </authorList>
    </citation>
    <scope>NUCLEOTIDE SEQUENCE [LARGE SCALE GENOMIC DNA]</scope>
    <source>
        <strain evidence="1 2">MSMB1301WGS</strain>
    </source>
</reference>
<accession>A0A106DXA8</accession>
<evidence type="ECO:0000313" key="2">
    <source>
        <dbReference type="Proteomes" id="UP000062317"/>
    </source>
</evidence>